<feature type="transmembrane region" description="Helical" evidence="5">
    <location>
        <begin position="128"/>
        <end position="149"/>
    </location>
</feature>
<dbReference type="RefSeq" id="WP_175054809.1">
    <property type="nucleotide sequence ID" value="NZ_CADIKC010000020.1"/>
</dbReference>
<dbReference type="PANTHER" id="PTHR23508:SF10">
    <property type="entry name" value="CARBOXYLIC ACID TRANSPORTER PROTEIN HOMOLOG"/>
    <property type="match status" value="1"/>
</dbReference>
<evidence type="ECO:0000256" key="4">
    <source>
        <dbReference type="ARBA" id="ARBA00023136"/>
    </source>
</evidence>
<keyword evidence="8" id="KW-1185">Reference proteome</keyword>
<evidence type="ECO:0000313" key="7">
    <source>
        <dbReference type="EMBL" id="CAB3745198.1"/>
    </source>
</evidence>
<comment type="subcellular location">
    <subcellularLocation>
        <location evidence="1">Membrane</location>
        <topology evidence="1">Multi-pass membrane protein</topology>
    </subcellularLocation>
</comment>
<proteinExistence type="predicted"/>
<evidence type="ECO:0000256" key="5">
    <source>
        <dbReference type="SAM" id="Phobius"/>
    </source>
</evidence>
<dbReference type="PROSITE" id="PS50850">
    <property type="entry name" value="MFS"/>
    <property type="match status" value="1"/>
</dbReference>
<dbReference type="Proteomes" id="UP000494255">
    <property type="component" value="Unassembled WGS sequence"/>
</dbReference>
<dbReference type="GO" id="GO:0005886">
    <property type="term" value="C:plasma membrane"/>
    <property type="evidence" value="ECO:0007669"/>
    <property type="project" value="TreeGrafter"/>
</dbReference>
<feature type="transmembrane region" description="Helical" evidence="5">
    <location>
        <begin position="344"/>
        <end position="364"/>
    </location>
</feature>
<feature type="transmembrane region" description="Helical" evidence="5">
    <location>
        <begin position="401"/>
        <end position="423"/>
    </location>
</feature>
<dbReference type="CDD" id="cd17371">
    <property type="entry name" value="MFS_MucK"/>
    <property type="match status" value="1"/>
</dbReference>
<feature type="transmembrane region" description="Helical" evidence="5">
    <location>
        <begin position="193"/>
        <end position="214"/>
    </location>
</feature>
<dbReference type="PANTHER" id="PTHR23508">
    <property type="entry name" value="CARBOXYLIC ACID TRANSPORTER PROTEIN HOMOLOG"/>
    <property type="match status" value="1"/>
</dbReference>
<dbReference type="InterPro" id="IPR020846">
    <property type="entry name" value="MFS_dom"/>
</dbReference>
<dbReference type="AlphaFoldDB" id="A0A6J5CWK7"/>
<dbReference type="GeneID" id="97045976"/>
<feature type="transmembrane region" description="Helical" evidence="5">
    <location>
        <begin position="285"/>
        <end position="305"/>
    </location>
</feature>
<feature type="transmembrane region" description="Helical" evidence="5">
    <location>
        <begin position="106"/>
        <end position="122"/>
    </location>
</feature>
<reference evidence="7 8" key="1">
    <citation type="submission" date="2020-04" db="EMBL/GenBank/DDBJ databases">
        <authorList>
            <person name="De Canck E."/>
        </authorList>
    </citation>
    <scope>NUCLEOTIDE SEQUENCE [LARGE SCALE GENOMIC DNA]</scope>
    <source>
        <strain evidence="7 8">LMG 24238</strain>
    </source>
</reference>
<dbReference type="GO" id="GO:0046943">
    <property type="term" value="F:carboxylic acid transmembrane transporter activity"/>
    <property type="evidence" value="ECO:0007669"/>
    <property type="project" value="TreeGrafter"/>
</dbReference>
<feature type="domain" description="Major facilitator superfamily (MFS) profile" evidence="6">
    <location>
        <begin position="37"/>
        <end position="427"/>
    </location>
</feature>
<keyword evidence="3 5" id="KW-1133">Transmembrane helix</keyword>
<evidence type="ECO:0000313" key="8">
    <source>
        <dbReference type="Proteomes" id="UP000494255"/>
    </source>
</evidence>
<name>A0A6J5CWK7_9BURK</name>
<feature type="transmembrane region" description="Helical" evidence="5">
    <location>
        <begin position="74"/>
        <end position="94"/>
    </location>
</feature>
<keyword evidence="4 5" id="KW-0472">Membrane</keyword>
<dbReference type="FunFam" id="1.20.1250.20:FF:000253">
    <property type="entry name" value="Transporter, major facilitator family"/>
    <property type="match status" value="1"/>
</dbReference>
<protein>
    <submittedName>
        <fullName evidence="7">Metabolite transport protein YjhB</fullName>
    </submittedName>
</protein>
<dbReference type="InterPro" id="IPR005829">
    <property type="entry name" value="Sugar_transporter_CS"/>
</dbReference>
<dbReference type="SUPFAM" id="SSF103473">
    <property type="entry name" value="MFS general substrate transporter"/>
    <property type="match status" value="1"/>
</dbReference>
<sequence length="437" mass="47172">MKTEAQLTADTERYSAPGTGKNPFAWYQQISVSEKRAFWSCKIGYVLDAMDTQFLSFVIPTLIATWGITRGDAGLIGTVTLLSSALGGWAAGVLSDRIGRVKTLQITILWFAVFTLACALAQNFSQLLWARGLMGLGFGGEWTAGAVLIGEVIRPRDRGKAVGLVQAGWAIGWGVSTLLFMAVFSWIPADYAWRALFAIGIAPAPFVIWIRRFVEEPEVHRQQKEAQAAAQTRPSLLDIFRGDIVWTTLRASILATGVQGGYYAVTTWLPTYLKTERHLSVIGTGSYLGVVIVGSYCGYLTGAYVSDKIGRKRAFITFALASCAIALIYTQLPLDNLTMLVLGFPLGFCASGIFSGMGAFLTELFPTRIRGSGQGFCYNFGRAVGATFPFLIGYVSQTMTLGHAIGVFAAAAYGIVILAALTLPETRGRELNAQAAL</sequence>
<dbReference type="EMBL" id="CADIKC010000020">
    <property type="protein sequence ID" value="CAB3745198.1"/>
    <property type="molecule type" value="Genomic_DNA"/>
</dbReference>
<accession>A0A6J5CWK7</accession>
<dbReference type="InterPro" id="IPR036259">
    <property type="entry name" value="MFS_trans_sf"/>
</dbReference>
<keyword evidence="2 5" id="KW-0812">Transmembrane</keyword>
<feature type="transmembrane region" description="Helical" evidence="5">
    <location>
        <begin position="161"/>
        <end position="187"/>
    </location>
</feature>
<evidence type="ECO:0000256" key="3">
    <source>
        <dbReference type="ARBA" id="ARBA00022989"/>
    </source>
</evidence>
<evidence type="ECO:0000259" key="6">
    <source>
        <dbReference type="PROSITE" id="PS50850"/>
    </source>
</evidence>
<organism evidence="7 8">
    <name type="scientific">Paraburkholderia sediminicola</name>
    <dbReference type="NCBI Taxonomy" id="458836"/>
    <lineage>
        <taxon>Bacteria</taxon>
        <taxon>Pseudomonadati</taxon>
        <taxon>Pseudomonadota</taxon>
        <taxon>Betaproteobacteria</taxon>
        <taxon>Burkholderiales</taxon>
        <taxon>Burkholderiaceae</taxon>
        <taxon>Paraburkholderia</taxon>
    </lineage>
</organism>
<dbReference type="PROSITE" id="PS00217">
    <property type="entry name" value="SUGAR_TRANSPORT_2"/>
    <property type="match status" value="1"/>
</dbReference>
<dbReference type="InterPro" id="IPR011701">
    <property type="entry name" value="MFS"/>
</dbReference>
<feature type="transmembrane region" description="Helical" evidence="5">
    <location>
        <begin position="376"/>
        <end position="395"/>
    </location>
</feature>
<feature type="transmembrane region" description="Helical" evidence="5">
    <location>
        <begin position="314"/>
        <end position="332"/>
    </location>
</feature>
<feature type="transmembrane region" description="Helical" evidence="5">
    <location>
        <begin position="45"/>
        <end position="68"/>
    </location>
</feature>
<evidence type="ECO:0000256" key="2">
    <source>
        <dbReference type="ARBA" id="ARBA00022692"/>
    </source>
</evidence>
<feature type="transmembrane region" description="Helical" evidence="5">
    <location>
        <begin position="244"/>
        <end position="265"/>
    </location>
</feature>
<gene>
    <name evidence="7" type="primary">yjhB_6</name>
    <name evidence="7" type="ORF">LMG24238_07434</name>
</gene>
<dbReference type="PROSITE" id="PS00216">
    <property type="entry name" value="SUGAR_TRANSPORT_1"/>
    <property type="match status" value="1"/>
</dbReference>
<dbReference type="Gene3D" id="1.20.1250.20">
    <property type="entry name" value="MFS general substrate transporter like domains"/>
    <property type="match status" value="2"/>
</dbReference>
<dbReference type="Pfam" id="PF07690">
    <property type="entry name" value="MFS_1"/>
    <property type="match status" value="1"/>
</dbReference>
<evidence type="ECO:0000256" key="1">
    <source>
        <dbReference type="ARBA" id="ARBA00004141"/>
    </source>
</evidence>